<evidence type="ECO:0000259" key="2">
    <source>
        <dbReference type="PROSITE" id="PS50943"/>
    </source>
</evidence>
<feature type="compositionally biased region" description="Gly residues" evidence="1">
    <location>
        <begin position="67"/>
        <end position="76"/>
    </location>
</feature>
<proteinExistence type="predicted"/>
<protein>
    <submittedName>
        <fullName evidence="3">XRE family transcriptional regulator</fullName>
    </submittedName>
</protein>
<dbReference type="SMART" id="SM00530">
    <property type="entry name" value="HTH_XRE"/>
    <property type="match status" value="1"/>
</dbReference>
<dbReference type="EMBL" id="RBAM01000024">
    <property type="protein sequence ID" value="RKN61914.1"/>
    <property type="molecule type" value="Genomic_DNA"/>
</dbReference>
<dbReference type="Proteomes" id="UP000270343">
    <property type="component" value="Unassembled WGS sequence"/>
</dbReference>
<evidence type="ECO:0000256" key="1">
    <source>
        <dbReference type="SAM" id="MobiDB-lite"/>
    </source>
</evidence>
<dbReference type="GO" id="GO:0003677">
    <property type="term" value="F:DNA binding"/>
    <property type="evidence" value="ECO:0007669"/>
    <property type="project" value="InterPro"/>
</dbReference>
<dbReference type="InterPro" id="IPR010982">
    <property type="entry name" value="Lambda_DNA-bd_dom_sf"/>
</dbReference>
<sequence length="136" mass="14048">MSQRQLAERAGLDYSYLSRVEAELRQASPDALSRLASALEIPVDAVLRESPRDHEEGDGASSPAALGAGGGGGGAPGPAAEHASEDARPRGGREGAGQDAVLAAQRVPDGRDQRAALHARGSDAPLHGRPHPQDHR</sequence>
<organism evidence="3 4">
    <name type="scientific">Streptomyces klenkii</name>
    <dbReference type="NCBI Taxonomy" id="1420899"/>
    <lineage>
        <taxon>Bacteria</taxon>
        <taxon>Bacillati</taxon>
        <taxon>Actinomycetota</taxon>
        <taxon>Actinomycetes</taxon>
        <taxon>Kitasatosporales</taxon>
        <taxon>Streptomycetaceae</taxon>
        <taxon>Streptomyces</taxon>
    </lineage>
</organism>
<dbReference type="AlphaFoldDB" id="A0A3B0ANQ4"/>
<evidence type="ECO:0000313" key="4">
    <source>
        <dbReference type="Proteomes" id="UP000270343"/>
    </source>
</evidence>
<dbReference type="Gene3D" id="1.10.260.40">
    <property type="entry name" value="lambda repressor-like DNA-binding domains"/>
    <property type="match status" value="1"/>
</dbReference>
<comment type="caution">
    <text evidence="3">The sequence shown here is derived from an EMBL/GenBank/DDBJ whole genome shotgun (WGS) entry which is preliminary data.</text>
</comment>
<gene>
    <name evidence="3" type="ORF">D7231_32095</name>
</gene>
<dbReference type="PROSITE" id="PS50943">
    <property type="entry name" value="HTH_CROC1"/>
    <property type="match status" value="1"/>
</dbReference>
<dbReference type="CDD" id="cd00093">
    <property type="entry name" value="HTH_XRE"/>
    <property type="match status" value="1"/>
</dbReference>
<dbReference type="InterPro" id="IPR001387">
    <property type="entry name" value="Cro/C1-type_HTH"/>
</dbReference>
<reference evidence="3 4" key="1">
    <citation type="journal article" date="2015" name="Antonie Van Leeuwenhoek">
        <title>Streptomyces klenkii sp. nov., isolated from deep marine sediment.</title>
        <authorList>
            <person name="Veyisoglu A."/>
            <person name="Sahin N."/>
        </authorList>
    </citation>
    <scope>NUCLEOTIDE SEQUENCE [LARGE SCALE GENOMIC DNA]</scope>
    <source>
        <strain evidence="3 4">KCTC 29202</strain>
    </source>
</reference>
<accession>A0A3B0ANQ4</accession>
<name>A0A3B0ANQ4_9ACTN</name>
<dbReference type="Pfam" id="PF01381">
    <property type="entry name" value="HTH_3"/>
    <property type="match status" value="1"/>
</dbReference>
<dbReference type="OrthoDB" id="4311362at2"/>
<feature type="region of interest" description="Disordered" evidence="1">
    <location>
        <begin position="46"/>
        <end position="136"/>
    </location>
</feature>
<feature type="domain" description="HTH cro/C1-type" evidence="2">
    <location>
        <begin position="1"/>
        <end position="46"/>
    </location>
</feature>
<evidence type="ECO:0000313" key="3">
    <source>
        <dbReference type="EMBL" id="RKN61914.1"/>
    </source>
</evidence>
<dbReference type="SUPFAM" id="SSF47413">
    <property type="entry name" value="lambda repressor-like DNA-binding domains"/>
    <property type="match status" value="1"/>
</dbReference>
<keyword evidence="4" id="KW-1185">Reference proteome</keyword>
<feature type="compositionally biased region" description="Basic and acidic residues" evidence="1">
    <location>
        <begin position="82"/>
        <end position="93"/>
    </location>
</feature>
<feature type="compositionally biased region" description="Basic and acidic residues" evidence="1">
    <location>
        <begin position="46"/>
        <end position="57"/>
    </location>
</feature>